<evidence type="ECO:0000313" key="1">
    <source>
        <dbReference type="EMBL" id="MCM4082784.1"/>
    </source>
</evidence>
<evidence type="ECO:0000313" key="2">
    <source>
        <dbReference type="Proteomes" id="UP001523216"/>
    </source>
</evidence>
<proteinExistence type="predicted"/>
<comment type="caution">
    <text evidence="1">The sequence shown here is derived from an EMBL/GenBank/DDBJ whole genome shotgun (WGS) entry which is preliminary data.</text>
</comment>
<dbReference type="RefSeq" id="WP_251802516.1">
    <property type="nucleotide sequence ID" value="NZ_JAMQOL010000052.1"/>
</dbReference>
<organism evidence="1 2">
    <name type="scientific">Paractinoplanes hotanensis</name>
    <dbReference type="NCBI Taxonomy" id="2906497"/>
    <lineage>
        <taxon>Bacteria</taxon>
        <taxon>Bacillati</taxon>
        <taxon>Actinomycetota</taxon>
        <taxon>Actinomycetes</taxon>
        <taxon>Micromonosporales</taxon>
        <taxon>Micromonosporaceae</taxon>
        <taxon>Paractinoplanes</taxon>
    </lineage>
</organism>
<name>A0ABT0Y9R3_9ACTN</name>
<protein>
    <submittedName>
        <fullName evidence="1">Uncharacterized protein</fullName>
    </submittedName>
</protein>
<keyword evidence="2" id="KW-1185">Reference proteome</keyword>
<sequence length="137" mass="14276">MDAGSLAGAVLPYLTATVAAYGRAVVEQVTSSADDAAADRSVRLGRRLLGRLLTSARTAQVQEAVTELGEHPDDDSGADLLRAQVRKALTDDAQLHHDITDILAGQGQGSPSKYTVNITGAHGVQIGDSNVQHNTFG</sequence>
<gene>
    <name evidence="1" type="ORF">LXN57_34970</name>
</gene>
<reference evidence="1 2" key="1">
    <citation type="submission" date="2022-06" db="EMBL/GenBank/DDBJ databases">
        <title>Actinoplanes abujensis sp. nov., isolated from Nigerian arid soil.</title>
        <authorList>
            <person name="Ding P."/>
        </authorList>
    </citation>
    <scope>NUCLEOTIDE SEQUENCE [LARGE SCALE GENOMIC DNA]</scope>
    <source>
        <strain evidence="2">TRM88002</strain>
    </source>
</reference>
<dbReference type="EMBL" id="JAMQOL010000052">
    <property type="protein sequence ID" value="MCM4082784.1"/>
    <property type="molecule type" value="Genomic_DNA"/>
</dbReference>
<dbReference type="Proteomes" id="UP001523216">
    <property type="component" value="Unassembled WGS sequence"/>
</dbReference>
<accession>A0ABT0Y9R3</accession>